<dbReference type="Proteomes" id="UP000004596">
    <property type="component" value="Unassembled WGS sequence"/>
</dbReference>
<gene>
    <name evidence="2" type="ORF">BACINT_02569</name>
</gene>
<sequence length="71" mass="7926">MENKAALKTKTDKIRLFIKYMVCIVIGLFLLSSTGLPPIKSVLAPCLRAWTWYGFGMDQTRTGYGDGLILV</sequence>
<dbReference type="EMBL" id="ABJL02000008">
    <property type="protein sequence ID" value="EDV03448.1"/>
    <property type="molecule type" value="Genomic_DNA"/>
</dbReference>
<dbReference type="AlphaFoldDB" id="B3CF08"/>
<evidence type="ECO:0000313" key="2">
    <source>
        <dbReference type="EMBL" id="EDV03448.1"/>
    </source>
</evidence>
<dbReference type="STRING" id="471870.BACINT_02569"/>
<evidence type="ECO:0000256" key="1">
    <source>
        <dbReference type="SAM" id="Phobius"/>
    </source>
</evidence>
<reference evidence="2 3" key="1">
    <citation type="submission" date="2008-04" db="EMBL/GenBank/DDBJ databases">
        <title>Draft genome sequence of Bacteroides intestinalis (DSM 17393).</title>
        <authorList>
            <person name="Sudarsanam P."/>
            <person name="Ley R."/>
            <person name="Guruge J."/>
            <person name="Turnbaugh P.J."/>
            <person name="Mahowald M."/>
            <person name="Liep D."/>
            <person name="Gordon J."/>
        </authorList>
    </citation>
    <scope>NUCLEOTIDE SEQUENCE [LARGE SCALE GENOMIC DNA]</scope>
    <source>
        <strain evidence="2 3">DSM 17393</strain>
    </source>
</reference>
<accession>B3CF08</accession>
<organism evidence="2 3">
    <name type="scientific">Bacteroides intestinalis DSM 17393</name>
    <dbReference type="NCBI Taxonomy" id="471870"/>
    <lineage>
        <taxon>Bacteria</taxon>
        <taxon>Pseudomonadati</taxon>
        <taxon>Bacteroidota</taxon>
        <taxon>Bacteroidia</taxon>
        <taxon>Bacteroidales</taxon>
        <taxon>Bacteroidaceae</taxon>
        <taxon>Bacteroides</taxon>
    </lineage>
</organism>
<feature type="transmembrane region" description="Helical" evidence="1">
    <location>
        <begin position="20"/>
        <end position="39"/>
    </location>
</feature>
<keyword evidence="1" id="KW-0472">Membrane</keyword>
<protein>
    <submittedName>
        <fullName evidence="2">Uncharacterized protein</fullName>
    </submittedName>
</protein>
<comment type="caution">
    <text evidence="2">The sequence shown here is derived from an EMBL/GenBank/DDBJ whole genome shotgun (WGS) entry which is preliminary data.</text>
</comment>
<proteinExistence type="predicted"/>
<reference evidence="2 3" key="2">
    <citation type="submission" date="2008-04" db="EMBL/GenBank/DDBJ databases">
        <authorList>
            <person name="Fulton L."/>
            <person name="Clifton S."/>
            <person name="Fulton B."/>
            <person name="Xu J."/>
            <person name="Minx P."/>
            <person name="Pepin K.H."/>
            <person name="Johnson M."/>
            <person name="Thiruvilangam P."/>
            <person name="Bhonagiri V."/>
            <person name="Nash W.E."/>
            <person name="Mardis E.R."/>
            <person name="Wilson R.K."/>
        </authorList>
    </citation>
    <scope>NUCLEOTIDE SEQUENCE [LARGE SCALE GENOMIC DNA]</scope>
    <source>
        <strain evidence="2 3">DSM 17393</strain>
    </source>
</reference>
<keyword evidence="1" id="KW-0812">Transmembrane</keyword>
<name>B3CF08_9BACE</name>
<evidence type="ECO:0000313" key="3">
    <source>
        <dbReference type="Proteomes" id="UP000004596"/>
    </source>
</evidence>
<keyword evidence="1" id="KW-1133">Transmembrane helix</keyword>